<comment type="cofactor">
    <cofactor evidence="8">
        <name>Mg(2+)</name>
        <dbReference type="ChEBI" id="CHEBI:18420"/>
    </cofactor>
</comment>
<organism evidence="11 12">
    <name type="scientific">Sphingorhabdus buctiana</name>
    <dbReference type="NCBI Taxonomy" id="1508805"/>
    <lineage>
        <taxon>Bacteria</taxon>
        <taxon>Pseudomonadati</taxon>
        <taxon>Pseudomonadota</taxon>
        <taxon>Alphaproteobacteria</taxon>
        <taxon>Sphingomonadales</taxon>
        <taxon>Sphingomonadaceae</taxon>
        <taxon>Sphingorhabdus</taxon>
    </lineage>
</organism>
<evidence type="ECO:0000256" key="7">
    <source>
        <dbReference type="ARBA" id="ARBA00022884"/>
    </source>
</evidence>
<comment type="function">
    <text evidence="8">Digests double-stranded RNA. Involved in the processing of primary rRNA transcript to yield the immediate precursors to the large and small rRNAs (23S and 16S). Processes some mRNAs, and tRNAs when they are encoded in the rRNA operon. Processes pre-crRNA and tracrRNA of type II CRISPR loci if present in the organism.</text>
</comment>
<keyword evidence="8" id="KW-0699">rRNA-binding</keyword>
<dbReference type="InterPro" id="IPR014720">
    <property type="entry name" value="dsRBD_dom"/>
</dbReference>
<keyword evidence="7 8" id="KW-0694">RNA-binding</keyword>
<evidence type="ECO:0000256" key="2">
    <source>
        <dbReference type="ARBA" id="ARBA00010183"/>
    </source>
</evidence>
<keyword evidence="8" id="KW-0819">tRNA processing</keyword>
<keyword evidence="8" id="KW-0963">Cytoplasm</keyword>
<dbReference type="EC" id="3.1.26.3" evidence="8"/>
<feature type="domain" description="DRBM" evidence="9">
    <location>
        <begin position="170"/>
        <end position="238"/>
    </location>
</feature>
<dbReference type="RefSeq" id="WP_381511204.1">
    <property type="nucleotide sequence ID" value="NZ_JBHUEL010000002.1"/>
</dbReference>
<dbReference type="CDD" id="cd00593">
    <property type="entry name" value="RIBOc"/>
    <property type="match status" value="1"/>
</dbReference>
<dbReference type="EMBL" id="JBHUEL010000002">
    <property type="protein sequence ID" value="MFD1765782.1"/>
    <property type="molecule type" value="Genomic_DNA"/>
</dbReference>
<reference evidence="12" key="1">
    <citation type="journal article" date="2019" name="Int. J. Syst. Evol. Microbiol.">
        <title>The Global Catalogue of Microorganisms (GCM) 10K type strain sequencing project: providing services to taxonomists for standard genome sequencing and annotation.</title>
        <authorList>
            <consortium name="The Broad Institute Genomics Platform"/>
            <consortium name="The Broad Institute Genome Sequencing Center for Infectious Disease"/>
            <person name="Wu L."/>
            <person name="Ma J."/>
        </authorList>
    </citation>
    <scope>NUCLEOTIDE SEQUENCE [LARGE SCALE GENOMIC DNA]</scope>
    <source>
        <strain evidence="12">CGMCC 1.12449</strain>
    </source>
</reference>
<evidence type="ECO:0000256" key="3">
    <source>
        <dbReference type="ARBA" id="ARBA00022664"/>
    </source>
</evidence>
<dbReference type="Gene3D" id="1.10.1520.10">
    <property type="entry name" value="Ribonuclease III domain"/>
    <property type="match status" value="1"/>
</dbReference>
<protein>
    <recommendedName>
        <fullName evidence="8">Ribonuclease 3</fullName>
        <ecNumber evidence="8">3.1.26.3</ecNumber>
    </recommendedName>
    <alternativeName>
        <fullName evidence="8">Ribonuclease III</fullName>
        <shortName evidence="8">RNase III</shortName>
    </alternativeName>
</protein>
<keyword evidence="4 8" id="KW-0540">Nuclease</keyword>
<dbReference type="PROSITE" id="PS50142">
    <property type="entry name" value="RNASE_3_2"/>
    <property type="match status" value="1"/>
</dbReference>
<dbReference type="PANTHER" id="PTHR11207">
    <property type="entry name" value="RIBONUCLEASE III"/>
    <property type="match status" value="1"/>
</dbReference>
<dbReference type="NCBIfam" id="TIGR02191">
    <property type="entry name" value="RNaseIII"/>
    <property type="match status" value="1"/>
</dbReference>
<keyword evidence="12" id="KW-1185">Reference proteome</keyword>
<dbReference type="CDD" id="cd10845">
    <property type="entry name" value="DSRM_RNAse_III_family"/>
    <property type="match status" value="1"/>
</dbReference>
<evidence type="ECO:0000256" key="8">
    <source>
        <dbReference type="HAMAP-Rule" id="MF_00104"/>
    </source>
</evidence>
<keyword evidence="8" id="KW-0479">Metal-binding</keyword>
<dbReference type="Pfam" id="PF00035">
    <property type="entry name" value="dsrm"/>
    <property type="match status" value="1"/>
</dbReference>
<feature type="binding site" evidence="8">
    <location>
        <position position="134"/>
    </location>
    <ligand>
        <name>Mg(2+)</name>
        <dbReference type="ChEBI" id="CHEBI:18420"/>
    </ligand>
</feature>
<evidence type="ECO:0000256" key="4">
    <source>
        <dbReference type="ARBA" id="ARBA00022722"/>
    </source>
</evidence>
<evidence type="ECO:0000313" key="11">
    <source>
        <dbReference type="EMBL" id="MFD1765782.1"/>
    </source>
</evidence>
<dbReference type="PROSITE" id="PS50137">
    <property type="entry name" value="DS_RBD"/>
    <property type="match status" value="1"/>
</dbReference>
<keyword evidence="8" id="KW-0698">rRNA processing</keyword>
<dbReference type="PROSITE" id="PS00517">
    <property type="entry name" value="RNASE_3_1"/>
    <property type="match status" value="1"/>
</dbReference>
<evidence type="ECO:0000313" key="12">
    <source>
        <dbReference type="Proteomes" id="UP001597215"/>
    </source>
</evidence>
<accession>A0ABW4MA00</accession>
<keyword evidence="6 8" id="KW-0378">Hydrolase</keyword>
<dbReference type="Gene3D" id="3.30.160.20">
    <property type="match status" value="1"/>
</dbReference>
<dbReference type="Proteomes" id="UP001597215">
    <property type="component" value="Unassembled WGS sequence"/>
</dbReference>
<dbReference type="InterPro" id="IPR036389">
    <property type="entry name" value="RNase_III_sf"/>
</dbReference>
<comment type="subunit">
    <text evidence="8">Homodimer.</text>
</comment>
<dbReference type="SUPFAM" id="SSF69065">
    <property type="entry name" value="RNase III domain-like"/>
    <property type="match status" value="1"/>
</dbReference>
<evidence type="ECO:0000259" key="9">
    <source>
        <dbReference type="PROSITE" id="PS50137"/>
    </source>
</evidence>
<feature type="binding site" evidence="8">
    <location>
        <position position="58"/>
    </location>
    <ligand>
        <name>Mg(2+)</name>
        <dbReference type="ChEBI" id="CHEBI:18420"/>
    </ligand>
</feature>
<comment type="caution">
    <text evidence="11">The sequence shown here is derived from an EMBL/GenBank/DDBJ whole genome shotgun (WGS) entry which is preliminary data.</text>
</comment>
<evidence type="ECO:0000256" key="5">
    <source>
        <dbReference type="ARBA" id="ARBA00022759"/>
    </source>
</evidence>
<dbReference type="HAMAP" id="MF_00104">
    <property type="entry name" value="RNase_III"/>
    <property type="match status" value="1"/>
</dbReference>
<evidence type="ECO:0000256" key="6">
    <source>
        <dbReference type="ARBA" id="ARBA00022801"/>
    </source>
</evidence>
<dbReference type="SMART" id="SM00535">
    <property type="entry name" value="RIBOc"/>
    <property type="match status" value="1"/>
</dbReference>
<dbReference type="SMART" id="SM00358">
    <property type="entry name" value="DSRM"/>
    <property type="match status" value="1"/>
</dbReference>
<comment type="similarity">
    <text evidence="2">Belongs to the ribonuclease III family.</text>
</comment>
<dbReference type="GO" id="GO:0004525">
    <property type="term" value="F:ribonuclease III activity"/>
    <property type="evidence" value="ECO:0007669"/>
    <property type="project" value="UniProtKB-EC"/>
</dbReference>
<feature type="active site" evidence="8">
    <location>
        <position position="62"/>
    </location>
</feature>
<feature type="domain" description="RNase III" evidence="10">
    <location>
        <begin position="23"/>
        <end position="145"/>
    </location>
</feature>
<feature type="binding site" evidence="8">
    <location>
        <position position="131"/>
    </location>
    <ligand>
        <name>Mg(2+)</name>
        <dbReference type="ChEBI" id="CHEBI:18420"/>
    </ligand>
</feature>
<keyword evidence="5 8" id="KW-0255">Endonuclease</keyword>
<feature type="active site" evidence="8">
    <location>
        <position position="134"/>
    </location>
</feature>
<evidence type="ECO:0000259" key="10">
    <source>
        <dbReference type="PROSITE" id="PS50142"/>
    </source>
</evidence>
<dbReference type="Pfam" id="PF14622">
    <property type="entry name" value="Ribonucleas_3_3"/>
    <property type="match status" value="1"/>
</dbReference>
<evidence type="ECO:0000256" key="1">
    <source>
        <dbReference type="ARBA" id="ARBA00000109"/>
    </source>
</evidence>
<dbReference type="SUPFAM" id="SSF54768">
    <property type="entry name" value="dsRNA-binding domain-like"/>
    <property type="match status" value="1"/>
</dbReference>
<dbReference type="InterPro" id="IPR000999">
    <property type="entry name" value="RNase_III_dom"/>
</dbReference>
<keyword evidence="3 8" id="KW-0507">mRNA processing</keyword>
<dbReference type="InterPro" id="IPR011907">
    <property type="entry name" value="RNase_III"/>
</dbReference>
<gene>
    <name evidence="8 11" type="primary">rnc</name>
    <name evidence="11" type="ORF">ACFSAG_02865</name>
</gene>
<sequence length="238" mass="26187">MDLVLRSALGSHRQRLLTLPDLSTWLEDIVGASPTDLRLFEQALTHGSTGAAHYQRLEFLGDRVLGLVAASMLFQRFPEEPEGRLSHRLNALVAGSTCAEVAREIGLQAHMRLGKQARDDGAKESDYVLGDMVEALIGAIYLDLGLDRARSFIERYWRPLLESAKAAPKHPKSALQEWCAANNRKVPEYEVTHKEGPPHAMRFEVTVTVKGFDPVSATANSKQAAETAAAKAFLEKNA</sequence>
<keyword evidence="8" id="KW-0460">Magnesium</keyword>
<name>A0ABW4MA00_9SPHN</name>
<comment type="catalytic activity">
    <reaction evidence="1 8">
        <text>Endonucleolytic cleavage to 5'-phosphomonoester.</text>
        <dbReference type="EC" id="3.1.26.3"/>
    </reaction>
</comment>
<proteinExistence type="inferred from homology"/>
<comment type="subcellular location">
    <subcellularLocation>
        <location evidence="8">Cytoplasm</location>
    </subcellularLocation>
</comment>
<dbReference type="PANTHER" id="PTHR11207:SF0">
    <property type="entry name" value="RIBONUCLEASE 3"/>
    <property type="match status" value="1"/>
</dbReference>